<sequence>MTWTTPELTPLSPNFVTTPMGGRSTHIRFNVHQANNHSSSSVELGFEPCAFRIGIRDLATKPFLSRDYTSRSQLQEGDNTQILLENEGGPLWPSGKISGPRRVPGSKLDSTEDPLCIGPIADQLYRYWIVPTVPSSKRRWKSEYHREVSTPFH</sequence>
<organism evidence="2 3">
    <name type="scientific">Araneus ventricosus</name>
    <name type="common">Orbweaver spider</name>
    <name type="synonym">Epeira ventricosa</name>
    <dbReference type="NCBI Taxonomy" id="182803"/>
    <lineage>
        <taxon>Eukaryota</taxon>
        <taxon>Metazoa</taxon>
        <taxon>Ecdysozoa</taxon>
        <taxon>Arthropoda</taxon>
        <taxon>Chelicerata</taxon>
        <taxon>Arachnida</taxon>
        <taxon>Araneae</taxon>
        <taxon>Araneomorphae</taxon>
        <taxon>Entelegynae</taxon>
        <taxon>Araneoidea</taxon>
        <taxon>Araneidae</taxon>
        <taxon>Araneus</taxon>
    </lineage>
</organism>
<reference evidence="2 3" key="1">
    <citation type="journal article" date="2019" name="Sci. Rep.">
        <title>Orb-weaving spider Araneus ventricosus genome elucidates the spidroin gene catalogue.</title>
        <authorList>
            <person name="Kono N."/>
            <person name="Nakamura H."/>
            <person name="Ohtoshi R."/>
            <person name="Moran D.A.P."/>
            <person name="Shinohara A."/>
            <person name="Yoshida Y."/>
            <person name="Fujiwara M."/>
            <person name="Mori M."/>
            <person name="Tomita M."/>
            <person name="Arakawa K."/>
        </authorList>
    </citation>
    <scope>NUCLEOTIDE SEQUENCE [LARGE SCALE GENOMIC DNA]</scope>
</reference>
<gene>
    <name evidence="2" type="ORF">AVEN_41720_1</name>
</gene>
<dbReference type="EMBL" id="BGPR01000012">
    <property type="protein sequence ID" value="GBL77263.1"/>
    <property type="molecule type" value="Genomic_DNA"/>
</dbReference>
<accession>A0A4Y2ABM9</accession>
<keyword evidence="3" id="KW-1185">Reference proteome</keyword>
<evidence type="ECO:0000313" key="3">
    <source>
        <dbReference type="Proteomes" id="UP000499080"/>
    </source>
</evidence>
<evidence type="ECO:0000256" key="1">
    <source>
        <dbReference type="SAM" id="MobiDB-lite"/>
    </source>
</evidence>
<feature type="region of interest" description="Disordered" evidence="1">
    <location>
        <begin position="84"/>
        <end position="110"/>
    </location>
</feature>
<protein>
    <submittedName>
        <fullName evidence="2">Uncharacterized protein</fullName>
    </submittedName>
</protein>
<evidence type="ECO:0000313" key="2">
    <source>
        <dbReference type="EMBL" id="GBL77263.1"/>
    </source>
</evidence>
<dbReference type="AlphaFoldDB" id="A0A4Y2ABM9"/>
<proteinExistence type="predicted"/>
<name>A0A4Y2ABM9_ARAVE</name>
<dbReference type="Proteomes" id="UP000499080">
    <property type="component" value="Unassembled WGS sequence"/>
</dbReference>
<comment type="caution">
    <text evidence="2">The sequence shown here is derived from an EMBL/GenBank/DDBJ whole genome shotgun (WGS) entry which is preliminary data.</text>
</comment>